<evidence type="ECO:0000313" key="2">
    <source>
        <dbReference type="EMBL" id="KAG5463649.1"/>
    </source>
</evidence>
<dbReference type="Proteomes" id="UP000673691">
    <property type="component" value="Unassembled WGS sequence"/>
</dbReference>
<proteinExistence type="predicted"/>
<dbReference type="AlphaFoldDB" id="A0A8H8A1X5"/>
<keyword evidence="3" id="KW-1185">Reference proteome</keyword>
<evidence type="ECO:0000313" key="3">
    <source>
        <dbReference type="Proteomes" id="UP000673691"/>
    </source>
</evidence>
<evidence type="ECO:0000256" key="1">
    <source>
        <dbReference type="SAM" id="MobiDB-lite"/>
    </source>
</evidence>
<comment type="caution">
    <text evidence="2">The sequence shown here is derived from an EMBL/GenBank/DDBJ whole genome shotgun (WGS) entry which is preliminary data.</text>
</comment>
<reference evidence="2 3" key="1">
    <citation type="journal article" name="Sci. Rep.">
        <title>Genome-scale phylogenetic analyses confirm Olpidium as the closest living zoosporic fungus to the non-flagellated, terrestrial fungi.</title>
        <authorList>
            <person name="Chang Y."/>
            <person name="Rochon D."/>
            <person name="Sekimoto S."/>
            <person name="Wang Y."/>
            <person name="Chovatia M."/>
            <person name="Sandor L."/>
            <person name="Salamov A."/>
            <person name="Grigoriev I.V."/>
            <person name="Stajich J.E."/>
            <person name="Spatafora J.W."/>
        </authorList>
    </citation>
    <scope>NUCLEOTIDE SEQUENCE [LARGE SCALE GENOMIC DNA]</scope>
    <source>
        <strain evidence="2">S191</strain>
    </source>
</reference>
<sequence>MADKPPATLAARGHAQKKTKGANSSFSPACSLWCVPGRTAMSTLNLSGKLRSSRTRTHRPISVAMEQCGIVGVNSTRTRLRSSSTVMWSAWATFSCSSVSGCSGSLIDRMSSFGGVPPGEETGGRGSRMRTVGKLLSTPLKEQATNALPA</sequence>
<dbReference type="EMBL" id="JAEFCI010000295">
    <property type="protein sequence ID" value="KAG5463649.1"/>
    <property type="molecule type" value="Genomic_DNA"/>
</dbReference>
<feature type="region of interest" description="Disordered" evidence="1">
    <location>
        <begin position="1"/>
        <end position="26"/>
    </location>
</feature>
<protein>
    <submittedName>
        <fullName evidence="2">Uncharacterized protein</fullName>
    </submittedName>
</protein>
<name>A0A8H8A1X5_9FUNG</name>
<accession>A0A8H8A1X5</accession>
<organism evidence="2 3">
    <name type="scientific">Olpidium bornovanus</name>
    <dbReference type="NCBI Taxonomy" id="278681"/>
    <lineage>
        <taxon>Eukaryota</taxon>
        <taxon>Fungi</taxon>
        <taxon>Fungi incertae sedis</taxon>
        <taxon>Olpidiomycota</taxon>
        <taxon>Olpidiomycotina</taxon>
        <taxon>Olpidiomycetes</taxon>
        <taxon>Olpidiales</taxon>
        <taxon>Olpidiaceae</taxon>
        <taxon>Olpidium</taxon>
    </lineage>
</organism>
<gene>
    <name evidence="2" type="ORF">BJ554DRAFT_5713</name>
</gene>